<reference evidence="2" key="2">
    <citation type="submission" date="2014-06" db="EMBL/GenBank/DDBJ databases">
        <authorList>
            <person name="Ju J."/>
            <person name="Zhang J."/>
        </authorList>
    </citation>
    <scope>NUCLEOTIDE SEQUENCE</scope>
    <source>
        <strain evidence="2">SscI8</strain>
    </source>
</reference>
<dbReference type="EMBL" id="CCFA01002225">
    <property type="protein sequence ID" value="CDS00228.1"/>
    <property type="molecule type" value="Genomic_DNA"/>
</dbReference>
<reference evidence="4" key="3">
    <citation type="submission" date="2014-06" db="EMBL/GenBank/DDBJ databases">
        <authorList>
            <person name="Berkman P.J."/>
        </authorList>
    </citation>
    <scope>NUCLEOTIDE SEQUENCE [LARGE SCALE GENOMIC DNA]</scope>
</reference>
<evidence type="ECO:0000313" key="3">
    <source>
        <dbReference type="EMBL" id="CDS00228.1"/>
    </source>
</evidence>
<accession>A0A0F7RY02</accession>
<dbReference type="EMBL" id="LK056678">
    <property type="protein sequence ID" value="CDR88436.1"/>
    <property type="molecule type" value="Genomic_DNA"/>
</dbReference>
<evidence type="ECO:0000313" key="4">
    <source>
        <dbReference type="Proteomes" id="UP000242770"/>
    </source>
</evidence>
<gene>
    <name evidence="3" type="primary">SSCI38500.1</name>
    <name evidence="2" type="ORF">SPSC_04263</name>
</gene>
<dbReference type="Proteomes" id="UP000242770">
    <property type="component" value="Unassembled WGS sequence"/>
</dbReference>
<keyword evidence="1" id="KW-0732">Signal</keyword>
<feature type="signal peptide" evidence="1">
    <location>
        <begin position="1"/>
        <end position="27"/>
    </location>
</feature>
<name>A0A0F7RY02_9BASI</name>
<organism evidence="3 4">
    <name type="scientific">Sporisorium scitamineum</name>
    <dbReference type="NCBI Taxonomy" id="49012"/>
    <lineage>
        <taxon>Eukaryota</taxon>
        <taxon>Fungi</taxon>
        <taxon>Dikarya</taxon>
        <taxon>Basidiomycota</taxon>
        <taxon>Ustilaginomycotina</taxon>
        <taxon>Ustilaginomycetes</taxon>
        <taxon>Ustilaginales</taxon>
        <taxon>Ustilaginaceae</taxon>
        <taxon>Sporisorium</taxon>
    </lineage>
</organism>
<protein>
    <submittedName>
        <fullName evidence="2">Related to Mig1 protein</fullName>
    </submittedName>
</protein>
<sequence length="131" mass="14678">MLSKQRCGLAVALVFLLAFIQVALVAAADGDVICSTQPPILPRYDKYRQHCEKNGIAESHWPCFMYEAGDLYGTDLLPADATRSLDSDDSLLLVKDADLKDDDKSNPADTDTHRQYLYTCSKWIHISLKKK</sequence>
<feature type="chain" id="PRO_5015039020" evidence="1">
    <location>
        <begin position="28"/>
        <end position="131"/>
    </location>
</feature>
<evidence type="ECO:0000313" key="2">
    <source>
        <dbReference type="EMBL" id="CDR88436.1"/>
    </source>
</evidence>
<dbReference type="AlphaFoldDB" id="A0A0F7RY02"/>
<evidence type="ECO:0000256" key="1">
    <source>
        <dbReference type="SAM" id="SignalP"/>
    </source>
</evidence>
<proteinExistence type="predicted"/>
<keyword evidence="4" id="KW-1185">Reference proteome</keyword>
<reference evidence="3" key="1">
    <citation type="submission" date="2014-06" db="EMBL/GenBank/DDBJ databases">
        <authorList>
            <person name="Berkman J.Paul."/>
        </authorList>
    </citation>
    <scope>NUCLEOTIDE SEQUENCE [LARGE SCALE GENOMIC DNA]</scope>
</reference>